<dbReference type="AlphaFoldDB" id="A0A5E7BG88"/>
<dbReference type="InterPro" id="IPR036388">
    <property type="entry name" value="WH-like_DNA-bd_sf"/>
</dbReference>
<gene>
    <name evidence="5" type="primary">lutR_3</name>
    <name evidence="5" type="ORF">PS833_01590</name>
</gene>
<sequence length="228" mass="25817">MSDMSPLIKRSLVDQALDQLRQRINAGTWTVGQRLPTEPELSAELGISRNTVREAMRVLAFSGLIEIRQGDGSYLRAVFDPLDTMKALSRCSPEQARETRHILEVEAIGLAALRRTDEDLVALREALSVSGSHYHGDLDTYIACDLVFHRRLVDAAHNPTLSELYRYFSSIVGAHLRQTLNVSLRRQAVFDLHIELLDAVEQRDPERAKALSRQLINEPCHRECHVQQ</sequence>
<organism evidence="5 6">
    <name type="scientific">Pseudomonas fluorescens</name>
    <dbReference type="NCBI Taxonomy" id="294"/>
    <lineage>
        <taxon>Bacteria</taxon>
        <taxon>Pseudomonadati</taxon>
        <taxon>Pseudomonadota</taxon>
        <taxon>Gammaproteobacteria</taxon>
        <taxon>Pseudomonadales</taxon>
        <taxon>Pseudomonadaceae</taxon>
        <taxon>Pseudomonas</taxon>
    </lineage>
</organism>
<name>A0A5E7BG88_PSEFL</name>
<proteinExistence type="predicted"/>
<dbReference type="SMART" id="SM00345">
    <property type="entry name" value="HTH_GNTR"/>
    <property type="match status" value="1"/>
</dbReference>
<evidence type="ECO:0000256" key="2">
    <source>
        <dbReference type="ARBA" id="ARBA00023125"/>
    </source>
</evidence>
<accession>A0A5E7BG88</accession>
<dbReference type="GO" id="GO:0003700">
    <property type="term" value="F:DNA-binding transcription factor activity"/>
    <property type="evidence" value="ECO:0007669"/>
    <property type="project" value="InterPro"/>
</dbReference>
<dbReference type="Gene3D" id="1.10.10.10">
    <property type="entry name" value="Winged helix-like DNA-binding domain superfamily/Winged helix DNA-binding domain"/>
    <property type="match status" value="1"/>
</dbReference>
<evidence type="ECO:0000313" key="6">
    <source>
        <dbReference type="Proteomes" id="UP000409037"/>
    </source>
</evidence>
<dbReference type="InterPro" id="IPR036390">
    <property type="entry name" value="WH_DNA-bd_sf"/>
</dbReference>
<dbReference type="OrthoDB" id="5450856at2"/>
<keyword evidence="3" id="KW-0804">Transcription</keyword>
<evidence type="ECO:0000259" key="4">
    <source>
        <dbReference type="PROSITE" id="PS50949"/>
    </source>
</evidence>
<dbReference type="InterPro" id="IPR008920">
    <property type="entry name" value="TF_FadR/GntR_C"/>
</dbReference>
<dbReference type="SUPFAM" id="SSF48008">
    <property type="entry name" value="GntR ligand-binding domain-like"/>
    <property type="match status" value="1"/>
</dbReference>
<dbReference type="GO" id="GO:0003677">
    <property type="term" value="F:DNA binding"/>
    <property type="evidence" value="ECO:0007669"/>
    <property type="project" value="UniProtKB-KW"/>
</dbReference>
<dbReference type="EMBL" id="CABVHU010000003">
    <property type="protein sequence ID" value="VVN87424.1"/>
    <property type="molecule type" value="Genomic_DNA"/>
</dbReference>
<dbReference type="SUPFAM" id="SSF46785">
    <property type="entry name" value="Winged helix' DNA-binding domain"/>
    <property type="match status" value="1"/>
</dbReference>
<dbReference type="Proteomes" id="UP000409037">
    <property type="component" value="Unassembled WGS sequence"/>
</dbReference>
<dbReference type="InterPro" id="IPR000524">
    <property type="entry name" value="Tscrpt_reg_HTH_GntR"/>
</dbReference>
<keyword evidence="2" id="KW-0238">DNA-binding</keyword>
<dbReference type="PANTHER" id="PTHR43537">
    <property type="entry name" value="TRANSCRIPTIONAL REGULATOR, GNTR FAMILY"/>
    <property type="match status" value="1"/>
</dbReference>
<evidence type="ECO:0000256" key="3">
    <source>
        <dbReference type="ARBA" id="ARBA00023163"/>
    </source>
</evidence>
<evidence type="ECO:0000256" key="1">
    <source>
        <dbReference type="ARBA" id="ARBA00023015"/>
    </source>
</evidence>
<dbReference type="Pfam" id="PF07729">
    <property type="entry name" value="FCD"/>
    <property type="match status" value="1"/>
</dbReference>
<protein>
    <submittedName>
        <fullName evidence="5">HTH-type transcriptional regulator LutR</fullName>
    </submittedName>
</protein>
<keyword evidence="1" id="KW-0805">Transcription regulation</keyword>
<dbReference type="InterPro" id="IPR011711">
    <property type="entry name" value="GntR_C"/>
</dbReference>
<dbReference type="PRINTS" id="PR00035">
    <property type="entry name" value="HTHGNTR"/>
</dbReference>
<reference evidence="5 6" key="1">
    <citation type="submission" date="2019-09" db="EMBL/GenBank/DDBJ databases">
        <authorList>
            <person name="Chandra G."/>
            <person name="Truman W A."/>
        </authorList>
    </citation>
    <scope>NUCLEOTIDE SEQUENCE [LARGE SCALE GENOMIC DNA]</scope>
    <source>
        <strain evidence="5">PS833</strain>
    </source>
</reference>
<feature type="domain" description="HTH gntR-type" evidence="4">
    <location>
        <begin position="10"/>
        <end position="78"/>
    </location>
</feature>
<evidence type="ECO:0000313" key="5">
    <source>
        <dbReference type="EMBL" id="VVN87424.1"/>
    </source>
</evidence>
<dbReference type="PANTHER" id="PTHR43537:SF51">
    <property type="entry name" value="HTH-TYPE TRANSCRIPTIONAL REGULATOR LGOR-RELATED"/>
    <property type="match status" value="1"/>
</dbReference>
<dbReference type="Gene3D" id="1.20.120.530">
    <property type="entry name" value="GntR ligand-binding domain-like"/>
    <property type="match status" value="1"/>
</dbReference>
<dbReference type="PROSITE" id="PS50949">
    <property type="entry name" value="HTH_GNTR"/>
    <property type="match status" value="1"/>
</dbReference>
<dbReference type="SMART" id="SM00895">
    <property type="entry name" value="FCD"/>
    <property type="match status" value="1"/>
</dbReference>
<dbReference type="RefSeq" id="WP_150797383.1">
    <property type="nucleotide sequence ID" value="NZ_CABVHU010000003.1"/>
</dbReference>
<dbReference type="CDD" id="cd07377">
    <property type="entry name" value="WHTH_GntR"/>
    <property type="match status" value="1"/>
</dbReference>
<dbReference type="Pfam" id="PF00392">
    <property type="entry name" value="GntR"/>
    <property type="match status" value="1"/>
</dbReference>